<name>A0A840RXM5_9BURK</name>
<dbReference type="Proteomes" id="UP000571084">
    <property type="component" value="Unassembled WGS sequence"/>
</dbReference>
<protein>
    <submittedName>
        <fullName evidence="2">Uncharacterized protein</fullName>
    </submittedName>
</protein>
<accession>A0A840RXM5</accession>
<reference evidence="2 3" key="1">
    <citation type="submission" date="2020-08" db="EMBL/GenBank/DDBJ databases">
        <title>Genomic Encyclopedia of Type Strains, Phase IV (KMG-IV): sequencing the most valuable type-strain genomes for metagenomic binning, comparative biology and taxonomic classification.</title>
        <authorList>
            <person name="Goeker M."/>
        </authorList>
    </citation>
    <scope>NUCLEOTIDE SEQUENCE [LARGE SCALE GENOMIC DNA]</scope>
    <source>
        <strain evidence="2 3">DSM 23240</strain>
    </source>
</reference>
<proteinExistence type="predicted"/>
<dbReference type="EMBL" id="JACHHQ010000009">
    <property type="protein sequence ID" value="MBB5201962.1"/>
    <property type="molecule type" value="Genomic_DNA"/>
</dbReference>
<evidence type="ECO:0000313" key="2">
    <source>
        <dbReference type="EMBL" id="MBB5201962.1"/>
    </source>
</evidence>
<keyword evidence="1" id="KW-1133">Transmembrane helix</keyword>
<comment type="caution">
    <text evidence="2">The sequence shown here is derived from an EMBL/GenBank/DDBJ whole genome shotgun (WGS) entry which is preliminary data.</text>
</comment>
<gene>
    <name evidence="2" type="ORF">HNR39_003824</name>
</gene>
<organism evidence="2 3">
    <name type="scientific">Glaciimonas immobilis</name>
    <dbReference type="NCBI Taxonomy" id="728004"/>
    <lineage>
        <taxon>Bacteria</taxon>
        <taxon>Pseudomonadati</taxon>
        <taxon>Pseudomonadota</taxon>
        <taxon>Betaproteobacteria</taxon>
        <taxon>Burkholderiales</taxon>
        <taxon>Oxalobacteraceae</taxon>
        <taxon>Glaciimonas</taxon>
    </lineage>
</organism>
<keyword evidence="3" id="KW-1185">Reference proteome</keyword>
<feature type="transmembrane region" description="Helical" evidence="1">
    <location>
        <begin position="36"/>
        <end position="60"/>
    </location>
</feature>
<sequence>MVKACVALHFIIFVGSKAMRSTPKLHSFLALMLHPPITIVLGIMTAIFVTFLFCVGIILFNETPILLLRLLQWIGRDCVWCTVTPH</sequence>
<evidence type="ECO:0000256" key="1">
    <source>
        <dbReference type="SAM" id="Phobius"/>
    </source>
</evidence>
<keyword evidence="1" id="KW-0472">Membrane</keyword>
<dbReference type="AlphaFoldDB" id="A0A840RXM5"/>
<evidence type="ECO:0000313" key="3">
    <source>
        <dbReference type="Proteomes" id="UP000571084"/>
    </source>
</evidence>
<keyword evidence="1" id="KW-0812">Transmembrane</keyword>